<proteinExistence type="predicted"/>
<keyword evidence="3" id="KW-1185">Reference proteome</keyword>
<evidence type="ECO:0000256" key="1">
    <source>
        <dbReference type="SAM" id="MobiDB-lite"/>
    </source>
</evidence>
<comment type="caution">
    <text evidence="2">The sequence shown here is derived from an EMBL/GenBank/DDBJ whole genome shotgun (WGS) entry which is preliminary data.</text>
</comment>
<reference evidence="2 3" key="1">
    <citation type="journal article" date="2024" name="Science">
        <title>Giant polyketide synthase enzymes in the biosynthesis of giant marine polyether toxins.</title>
        <authorList>
            <person name="Fallon T.R."/>
            <person name="Shende V.V."/>
            <person name="Wierzbicki I.H."/>
            <person name="Pendleton A.L."/>
            <person name="Watervoot N.F."/>
            <person name="Auber R.P."/>
            <person name="Gonzalez D.J."/>
            <person name="Wisecaver J.H."/>
            <person name="Moore B.S."/>
        </authorList>
    </citation>
    <scope>NUCLEOTIDE SEQUENCE [LARGE SCALE GENOMIC DNA]</scope>
    <source>
        <strain evidence="2 3">12B1</strain>
    </source>
</reference>
<gene>
    <name evidence="2" type="ORF">AB1Y20_011059</name>
</gene>
<feature type="region of interest" description="Disordered" evidence="1">
    <location>
        <begin position="1"/>
        <end position="57"/>
    </location>
</feature>
<evidence type="ECO:0000313" key="3">
    <source>
        <dbReference type="Proteomes" id="UP001515480"/>
    </source>
</evidence>
<protein>
    <submittedName>
        <fullName evidence="2">Uncharacterized protein</fullName>
    </submittedName>
</protein>
<accession>A0AB34INE0</accession>
<feature type="compositionally biased region" description="Polar residues" evidence="1">
    <location>
        <begin position="21"/>
        <end position="31"/>
    </location>
</feature>
<dbReference type="Proteomes" id="UP001515480">
    <property type="component" value="Unassembled WGS sequence"/>
</dbReference>
<dbReference type="EMBL" id="JBGBPQ010000022">
    <property type="protein sequence ID" value="KAL1502989.1"/>
    <property type="molecule type" value="Genomic_DNA"/>
</dbReference>
<dbReference type="AlphaFoldDB" id="A0AB34INE0"/>
<name>A0AB34INE0_PRYPA</name>
<feature type="region of interest" description="Disordered" evidence="1">
    <location>
        <begin position="80"/>
        <end position="103"/>
    </location>
</feature>
<organism evidence="2 3">
    <name type="scientific">Prymnesium parvum</name>
    <name type="common">Toxic golden alga</name>
    <dbReference type="NCBI Taxonomy" id="97485"/>
    <lineage>
        <taxon>Eukaryota</taxon>
        <taxon>Haptista</taxon>
        <taxon>Haptophyta</taxon>
        <taxon>Prymnesiophyceae</taxon>
        <taxon>Prymnesiales</taxon>
        <taxon>Prymnesiaceae</taxon>
        <taxon>Prymnesium</taxon>
    </lineage>
</organism>
<evidence type="ECO:0000313" key="2">
    <source>
        <dbReference type="EMBL" id="KAL1502989.1"/>
    </source>
</evidence>
<sequence length="128" mass="14028">MAPRSKALKFSASKGTKESTTRLAPTQTSAVSAPCLPPARDATEESTIAKRSARRQTVKRKRLLPDLFLKTAYSSLIAENPGEGVTNRRRARPRSLEKRPTPMYDCLALPNEQCESQQEDRPSGGVGT</sequence>